<dbReference type="Pfam" id="PF10346">
    <property type="entry name" value="Con-6"/>
    <property type="match status" value="2"/>
</dbReference>
<dbReference type="InterPro" id="IPR052670">
    <property type="entry name" value="UPF0654_domain"/>
</dbReference>
<protein>
    <recommendedName>
        <fullName evidence="4">Conidiation-specific protein 6</fullName>
    </recommendedName>
</protein>
<dbReference type="EMBL" id="JAJGCB010000020">
    <property type="protein sequence ID" value="KAJ8988014.1"/>
    <property type="molecule type" value="Genomic_DNA"/>
</dbReference>
<dbReference type="PANTHER" id="PTHR36576">
    <property type="entry name" value="UPF0654 PROTEIN C11D3.01C-RELATED"/>
    <property type="match status" value="1"/>
</dbReference>
<accession>A0AAN6ENT5</accession>
<dbReference type="GO" id="GO:0005737">
    <property type="term" value="C:cytoplasm"/>
    <property type="evidence" value="ECO:0007669"/>
    <property type="project" value="TreeGrafter"/>
</dbReference>
<gene>
    <name evidence="2" type="ORF">HRR80_007793</name>
</gene>
<organism evidence="2 3">
    <name type="scientific">Exophiala dermatitidis</name>
    <name type="common">Black yeast-like fungus</name>
    <name type="synonym">Wangiella dermatitidis</name>
    <dbReference type="NCBI Taxonomy" id="5970"/>
    <lineage>
        <taxon>Eukaryota</taxon>
        <taxon>Fungi</taxon>
        <taxon>Dikarya</taxon>
        <taxon>Ascomycota</taxon>
        <taxon>Pezizomycotina</taxon>
        <taxon>Eurotiomycetes</taxon>
        <taxon>Chaetothyriomycetidae</taxon>
        <taxon>Chaetothyriales</taxon>
        <taxon>Herpotrichiellaceae</taxon>
        <taxon>Exophiala</taxon>
    </lineage>
</organism>
<evidence type="ECO:0000256" key="1">
    <source>
        <dbReference type="SAM" id="MobiDB-lite"/>
    </source>
</evidence>
<evidence type="ECO:0000313" key="3">
    <source>
        <dbReference type="Proteomes" id="UP001161757"/>
    </source>
</evidence>
<dbReference type="AlphaFoldDB" id="A0AAN6ENT5"/>
<evidence type="ECO:0000313" key="2">
    <source>
        <dbReference type="EMBL" id="KAJ8988014.1"/>
    </source>
</evidence>
<feature type="region of interest" description="Disordered" evidence="1">
    <location>
        <begin position="1"/>
        <end position="83"/>
    </location>
</feature>
<proteinExistence type="predicted"/>
<feature type="compositionally biased region" description="Basic and acidic residues" evidence="1">
    <location>
        <begin position="23"/>
        <end position="33"/>
    </location>
</feature>
<reference evidence="2" key="1">
    <citation type="submission" date="2023-01" db="EMBL/GenBank/DDBJ databases">
        <title>Exophiala dermititidis isolated from Cystic Fibrosis Patient.</title>
        <authorList>
            <person name="Kurbessoian T."/>
            <person name="Crocker A."/>
            <person name="Murante D."/>
            <person name="Hogan D.A."/>
            <person name="Stajich J.E."/>
        </authorList>
    </citation>
    <scope>NUCLEOTIDE SEQUENCE</scope>
    <source>
        <strain evidence="2">Ex8</strain>
    </source>
</reference>
<evidence type="ECO:0008006" key="4">
    <source>
        <dbReference type="Google" id="ProtNLM"/>
    </source>
</evidence>
<dbReference type="Proteomes" id="UP001161757">
    <property type="component" value="Unassembled WGS sequence"/>
</dbReference>
<feature type="compositionally biased region" description="Basic and acidic residues" evidence="1">
    <location>
        <begin position="70"/>
        <end position="83"/>
    </location>
</feature>
<dbReference type="InterPro" id="IPR018824">
    <property type="entry name" value="Conidiation-specific_6"/>
</dbReference>
<dbReference type="PANTHER" id="PTHR36576:SF2">
    <property type="entry name" value="PROTEIN CON-6, PUTATIVE (AFU_ORTHOLOGUE AFUA_4G03615)-RELATED"/>
    <property type="match status" value="1"/>
</dbReference>
<sequence length="83" mass="8826">MAEEAANKARGYKSTLSNPNTSDEAKQHAKEVLENELGEGDVKLSDEGGKDPGNVARGLKAAINNPNVSEEGKKSAQEKLDNM</sequence>
<comment type="caution">
    <text evidence="2">The sequence shown here is derived from an EMBL/GenBank/DDBJ whole genome shotgun (WGS) entry which is preliminary data.</text>
</comment>
<name>A0AAN6ENT5_EXODE</name>
<feature type="compositionally biased region" description="Basic and acidic residues" evidence="1">
    <location>
        <begin position="40"/>
        <end position="50"/>
    </location>
</feature>